<dbReference type="RefSeq" id="WP_225865105.1">
    <property type="nucleotide sequence ID" value="NZ_CP006664.1"/>
</dbReference>
<evidence type="ECO:0000256" key="1">
    <source>
        <dbReference type="SAM" id="MobiDB-lite"/>
    </source>
</evidence>
<dbReference type="KEGG" id="ete:ETEE_0511"/>
<dbReference type="EMBL" id="CP006664">
    <property type="protein sequence ID" value="AIJ06988.1"/>
    <property type="molecule type" value="Genomic_DNA"/>
</dbReference>
<dbReference type="GeneID" id="33938280"/>
<dbReference type="Pfam" id="PF06894">
    <property type="entry name" value="Phage_TAC_2"/>
    <property type="match status" value="1"/>
</dbReference>
<dbReference type="AlphaFoldDB" id="A0A076LK69"/>
<reference evidence="3 4" key="1">
    <citation type="journal article" date="2012" name="PLoS ONE">
        <title>Edwardsiella comparative phylogenomics reveal the new intra/inter-species taxonomic relationships, virulence evolution and niche adaptation mechanisms.</title>
        <authorList>
            <person name="Yang M."/>
            <person name="Lv Y."/>
            <person name="Xiao J."/>
            <person name="Wu H."/>
            <person name="Zheng H."/>
            <person name="Liu Q."/>
            <person name="Zhang Y."/>
            <person name="Wang Q."/>
        </authorList>
    </citation>
    <scope>NUCLEOTIDE SEQUENCE [LARGE SCALE GENOMIC DNA]</scope>
    <source>
        <strain evidence="4">080813</strain>
    </source>
</reference>
<protein>
    <submittedName>
        <fullName evidence="3">Phage minor tail protein G</fullName>
    </submittedName>
</protein>
<dbReference type="InterPro" id="IPR010027">
    <property type="entry name" value="Tail_assembly_G"/>
</dbReference>
<dbReference type="HOGENOM" id="CLU_135512_1_0_6"/>
<evidence type="ECO:0000313" key="4">
    <source>
        <dbReference type="Proteomes" id="UP000028681"/>
    </source>
</evidence>
<organism evidence="3 4">
    <name type="scientific">Edwardsiella anguillarum ET080813</name>
    <dbReference type="NCBI Taxonomy" id="667120"/>
    <lineage>
        <taxon>Bacteria</taxon>
        <taxon>Pseudomonadati</taxon>
        <taxon>Pseudomonadota</taxon>
        <taxon>Gammaproteobacteria</taxon>
        <taxon>Enterobacterales</taxon>
        <taxon>Hafniaceae</taxon>
        <taxon>Edwardsiella</taxon>
    </lineage>
</organism>
<dbReference type="NCBIfam" id="TIGR01674">
    <property type="entry name" value="phage_lambda_G"/>
    <property type="match status" value="1"/>
</dbReference>
<name>A0A076LK69_9GAMM</name>
<feature type="domain" description="Tail assembly protein G" evidence="2">
    <location>
        <begin position="16"/>
        <end position="130"/>
    </location>
</feature>
<evidence type="ECO:0000313" key="3">
    <source>
        <dbReference type="EMBL" id="AIJ06988.1"/>
    </source>
</evidence>
<sequence length="147" mass="16261">MQQPAILAGFLLGAWMFLKKEKFTHCEHSVELRELSALQRIEYMEYAAANQINDDGEIEPMKYISALNRMDIKLNAMLVAMATVSPEKMEDPTEMQVLQHSIMRAWPSDALGKAGKLVMALSGMLPPEPAPGESPDGTLGEHDAGKF</sequence>
<proteinExistence type="predicted"/>
<accession>A0A076LK69</accession>
<evidence type="ECO:0000259" key="2">
    <source>
        <dbReference type="Pfam" id="PF06894"/>
    </source>
</evidence>
<feature type="region of interest" description="Disordered" evidence="1">
    <location>
        <begin position="124"/>
        <end position="147"/>
    </location>
</feature>
<dbReference type="Proteomes" id="UP000028681">
    <property type="component" value="Chromosome"/>
</dbReference>
<gene>
    <name evidence="3" type="ORF">ETEE_0511</name>
</gene>